<feature type="transmembrane region" description="Helical" evidence="6">
    <location>
        <begin position="271"/>
        <end position="292"/>
    </location>
</feature>
<comment type="subcellular location">
    <subcellularLocation>
        <location evidence="1">Membrane</location>
        <topology evidence="1">Multi-pass membrane protein</topology>
    </subcellularLocation>
</comment>
<feature type="domain" description="TRC8-like N-terminal" evidence="7">
    <location>
        <begin position="618"/>
        <end position="745"/>
    </location>
</feature>
<evidence type="ECO:0000256" key="4">
    <source>
        <dbReference type="ARBA" id="ARBA00023136"/>
    </source>
</evidence>
<feature type="non-terminal residue" evidence="9">
    <location>
        <position position="1"/>
    </location>
</feature>
<feature type="transmembrane region" description="Helical" evidence="6">
    <location>
        <begin position="439"/>
        <end position="460"/>
    </location>
</feature>
<protein>
    <recommendedName>
        <fullName evidence="7">TRC8-like N-terminal domain-containing protein</fullName>
    </recommendedName>
</protein>
<dbReference type="InterPro" id="IPR025754">
    <property type="entry name" value="TRC8_N_dom"/>
</dbReference>
<evidence type="ECO:0000256" key="1">
    <source>
        <dbReference type="ARBA" id="ARBA00004141"/>
    </source>
</evidence>
<accession>A0A8S2RII9</accession>
<dbReference type="EMBL" id="CAJOBA010044557">
    <property type="protein sequence ID" value="CAF4165462.1"/>
    <property type="molecule type" value="Genomic_DNA"/>
</dbReference>
<feature type="domain" description="TRC8-like N-terminal" evidence="7">
    <location>
        <begin position="390"/>
        <end position="537"/>
    </location>
</feature>
<name>A0A8S2RII9_9BILA</name>
<dbReference type="Proteomes" id="UP000682733">
    <property type="component" value="Unassembled WGS sequence"/>
</dbReference>
<dbReference type="EMBL" id="CAJNOK010022914">
    <property type="protein sequence ID" value="CAF1355156.1"/>
    <property type="molecule type" value="Genomic_DNA"/>
</dbReference>
<dbReference type="Proteomes" id="UP000677228">
    <property type="component" value="Unassembled WGS sequence"/>
</dbReference>
<organism evidence="9 10">
    <name type="scientific">Didymodactylos carnosus</name>
    <dbReference type="NCBI Taxonomy" id="1234261"/>
    <lineage>
        <taxon>Eukaryota</taxon>
        <taxon>Metazoa</taxon>
        <taxon>Spiralia</taxon>
        <taxon>Gnathifera</taxon>
        <taxon>Rotifera</taxon>
        <taxon>Eurotatoria</taxon>
        <taxon>Bdelloidea</taxon>
        <taxon>Philodinida</taxon>
        <taxon>Philodinidae</taxon>
        <taxon>Didymodactylos</taxon>
    </lineage>
</organism>
<feature type="transmembrane region" description="Helical" evidence="6">
    <location>
        <begin position="480"/>
        <end position="498"/>
    </location>
</feature>
<keyword evidence="3 6" id="KW-1133">Transmembrane helix</keyword>
<feature type="transmembrane region" description="Helical" evidence="6">
    <location>
        <begin position="156"/>
        <end position="179"/>
    </location>
</feature>
<keyword evidence="4 6" id="KW-0472">Membrane</keyword>
<evidence type="ECO:0000256" key="5">
    <source>
        <dbReference type="SAM" id="MobiDB-lite"/>
    </source>
</evidence>
<sequence length="784" mass="92199">IHISNMNDERNLFIFDIGNHQHDRIINEHHDRHQTQELKPLPFHLDKLFHRQTLLYLQHYILRIPLLLLFDYLFTEQFTGTIISFLDTLFERIDNYFSDTNNLTSITNVTTLSKAILDVQTMPIFNDTLSSFSSDTTAFTVSATDILFGNFHNTCLTITTISLSMFLPVISILIALQLLLCTDRKLTNVYSYIFSGIIIYYYYQVAKFIQLTSSLSLNTYIIQFLLYSMYSQIQTIRPHVQTIKIQMLFGKIAPFLLILLKNVTFVNNRVWMINCFYYLWILFYLSEIFVSHRRSLYNFYIQKFLLDIYTIIRTLGLPTLFNYVQVRVRIITLFKIFYFTKLILMPLYFRSVYETPYVNGPSNVLSSSIKSLNLTNIYTLLNMTTTTNITNNVNINRTLLIENLMQKHPNLIQQLNNQYQQQKQAYNVTFTKTIYFTTLYYGTETTFTLISLTLIVSVLMKHISYHLFRLLDLWSEDAEQIGFITGVMFFLLLTQSNLSRLNLDQRHIPLCKAFSLLVIALLHFLHTQLEPQLLKVAVQNMATKIMLNNEHQQQQQQREYDETSTEVDSNTETQIHRRKSLPNTNIEPSIEKTSEIADDNIFVSSEPFYIILFRSYNHRHVYTSLSIILFLFVYITLLWRICTFSTWLLAITAFALELSIRLLAALAQYSVYVMDINNRLKNLDKFDDYIFYIKAVTSCFEFLLALLLLFNGLYILFFESRGTIRAFMLGIHAHFNIHISARKGYKIYKNRKTAWNNVNKLRLATSDEIKAYNDICKLQKIKKC</sequence>
<feature type="transmembrane region" description="Helical" evidence="6">
    <location>
        <begin position="304"/>
        <end position="324"/>
    </location>
</feature>
<dbReference type="Pfam" id="PF13705">
    <property type="entry name" value="TRC8_N"/>
    <property type="match status" value="2"/>
</dbReference>
<dbReference type="AlphaFoldDB" id="A0A8S2RII9"/>
<proteinExistence type="predicted"/>
<feature type="transmembrane region" description="Helical" evidence="6">
    <location>
        <begin position="248"/>
        <end position="265"/>
    </location>
</feature>
<evidence type="ECO:0000256" key="6">
    <source>
        <dbReference type="SAM" id="Phobius"/>
    </source>
</evidence>
<feature type="transmembrane region" description="Helical" evidence="6">
    <location>
        <begin position="209"/>
        <end position="227"/>
    </location>
</feature>
<comment type="caution">
    <text evidence="9">The sequence shown here is derived from an EMBL/GenBank/DDBJ whole genome shotgun (WGS) entry which is preliminary data.</text>
</comment>
<evidence type="ECO:0000256" key="3">
    <source>
        <dbReference type="ARBA" id="ARBA00022989"/>
    </source>
</evidence>
<evidence type="ECO:0000313" key="9">
    <source>
        <dbReference type="EMBL" id="CAF4165462.1"/>
    </source>
</evidence>
<evidence type="ECO:0000256" key="2">
    <source>
        <dbReference type="ARBA" id="ARBA00022692"/>
    </source>
</evidence>
<reference evidence="9" key="1">
    <citation type="submission" date="2021-02" db="EMBL/GenBank/DDBJ databases">
        <authorList>
            <person name="Nowell W R."/>
        </authorList>
    </citation>
    <scope>NUCLEOTIDE SEQUENCE</scope>
</reference>
<feature type="transmembrane region" description="Helical" evidence="6">
    <location>
        <begin position="689"/>
        <end position="718"/>
    </location>
</feature>
<feature type="transmembrane region" description="Helical" evidence="6">
    <location>
        <begin position="186"/>
        <end position="203"/>
    </location>
</feature>
<gene>
    <name evidence="8" type="ORF">OVA965_LOCUS30984</name>
    <name evidence="9" type="ORF">TMI583_LOCUS31799</name>
</gene>
<feature type="transmembrane region" description="Helical" evidence="6">
    <location>
        <begin position="330"/>
        <end position="349"/>
    </location>
</feature>
<keyword evidence="2 6" id="KW-0812">Transmembrane</keyword>
<evidence type="ECO:0000313" key="10">
    <source>
        <dbReference type="Proteomes" id="UP000682733"/>
    </source>
</evidence>
<dbReference type="GO" id="GO:0016020">
    <property type="term" value="C:membrane"/>
    <property type="evidence" value="ECO:0007669"/>
    <property type="project" value="UniProtKB-SubCell"/>
</dbReference>
<feature type="transmembrane region" description="Helical" evidence="6">
    <location>
        <begin position="646"/>
        <end position="669"/>
    </location>
</feature>
<evidence type="ECO:0000259" key="7">
    <source>
        <dbReference type="Pfam" id="PF13705"/>
    </source>
</evidence>
<feature type="region of interest" description="Disordered" evidence="5">
    <location>
        <begin position="552"/>
        <end position="574"/>
    </location>
</feature>
<evidence type="ECO:0000313" key="8">
    <source>
        <dbReference type="EMBL" id="CAF1355156.1"/>
    </source>
</evidence>
<feature type="transmembrane region" description="Helical" evidence="6">
    <location>
        <begin position="621"/>
        <end position="639"/>
    </location>
</feature>